<protein>
    <submittedName>
        <fullName evidence="2">Uncharacterized protein</fullName>
    </submittedName>
</protein>
<feature type="transmembrane region" description="Helical" evidence="1">
    <location>
        <begin position="110"/>
        <end position="127"/>
    </location>
</feature>
<keyword evidence="1" id="KW-1133">Transmembrane helix</keyword>
<keyword evidence="1" id="KW-0812">Transmembrane</keyword>
<organism evidence="2 3">
    <name type="scientific">Pandoravirus japonicus</name>
    <dbReference type="NCBI Taxonomy" id="2823154"/>
    <lineage>
        <taxon>Viruses</taxon>
        <taxon>Pandoravirus</taxon>
    </lineage>
</organism>
<dbReference type="Proteomes" id="UP001253637">
    <property type="component" value="Segment"/>
</dbReference>
<accession>A0A811BTM0</accession>
<sequence>MRRAFGPTAQRAAIPTTVLSSASALQRHPSACHRLQRRSYYEWGCPDETATAMAAILGSGIGGAWAGAALGDRKNSCGDIMLAAARGGFFGAATTVMVAGPIFAFAMSPILGVVSVPVCATLGWLSFDRIVAQKAAAD</sequence>
<evidence type="ECO:0000313" key="2">
    <source>
        <dbReference type="EMBL" id="BCU03945.1"/>
    </source>
</evidence>
<dbReference type="EMBL" id="LC625835">
    <property type="protein sequence ID" value="BCU03945.1"/>
    <property type="molecule type" value="Genomic_DNA"/>
</dbReference>
<evidence type="ECO:0000256" key="1">
    <source>
        <dbReference type="SAM" id="Phobius"/>
    </source>
</evidence>
<keyword evidence="1" id="KW-0472">Membrane</keyword>
<evidence type="ECO:0000313" key="3">
    <source>
        <dbReference type="Proteomes" id="UP001253637"/>
    </source>
</evidence>
<reference evidence="2" key="1">
    <citation type="submission" date="2021-04" db="EMBL/GenBank/DDBJ databases">
        <title>Draft Genome Sequence of Pandoravirus japonicus, Isolated from the Sabaishi River of Niigata, Japan.</title>
        <authorList>
            <person name="Hosokawa N."/>
            <person name="Takahashi H."/>
            <person name="Aoki K."/>
            <person name="Takemura M."/>
        </authorList>
    </citation>
    <scope>NUCLEOTIDE SEQUENCE</scope>
</reference>
<feature type="transmembrane region" description="Helical" evidence="1">
    <location>
        <begin position="83"/>
        <end position="104"/>
    </location>
</feature>
<name>A0A811BTM0_9VIRU</name>
<feature type="transmembrane region" description="Helical" evidence="1">
    <location>
        <begin position="50"/>
        <end position="71"/>
    </location>
</feature>
<proteinExistence type="predicted"/>